<keyword evidence="3" id="KW-1185">Reference proteome</keyword>
<dbReference type="EMBL" id="UGOG01000001">
    <property type="protein sequence ID" value="STX63736.1"/>
    <property type="molecule type" value="Genomic_DNA"/>
</dbReference>
<proteinExistence type="predicted"/>
<dbReference type="OrthoDB" id="9152014at2"/>
<organism evidence="2 4">
    <name type="scientific">Legionella moravica</name>
    <dbReference type="NCBI Taxonomy" id="39962"/>
    <lineage>
        <taxon>Bacteria</taxon>
        <taxon>Pseudomonadati</taxon>
        <taxon>Pseudomonadota</taxon>
        <taxon>Gammaproteobacteria</taxon>
        <taxon>Legionellales</taxon>
        <taxon>Legionellaceae</taxon>
        <taxon>Legionella</taxon>
    </lineage>
</organism>
<sequence>MSSSQSSISSEQAAQLSSDYARSNILLGSTQLINNSYLAIQKSSLNKALLDLRRLCRESRLYDLEIDKTIKRFYQTIDLCKKFSLGNCYELAIMALDYVVHFLPEIEAEVYCIVGGDHALLVLGKEKNSHPNKPETWGTNAYICDPWANEIYPASQYKARLKNFYRTKDSQSGTYINHVQNFDPLRHSLSPMKDLNTQHLRQTQSEVHLKKLVKFFEEKSTYILNAMNYLKRRLEAIVNRLLDKYGKDNDKTVVISNIMKQLRQSVNVIRGNINKNYNLDDYTNLRDTLEHSLKQNVSAYAQAVRISQNDSDALNRYHNQNAFSTSLLQFFKIPPATVRSTRHALQTTTNEVHRILNDDRVTWSIK</sequence>
<dbReference type="AlphaFoldDB" id="A0A378JZ99"/>
<reference evidence="2 4" key="2">
    <citation type="submission" date="2018-06" db="EMBL/GenBank/DDBJ databases">
        <authorList>
            <consortium name="Pathogen Informatics"/>
            <person name="Doyle S."/>
        </authorList>
    </citation>
    <scope>NUCLEOTIDE SEQUENCE [LARGE SCALE GENOMIC DNA]</scope>
    <source>
        <strain evidence="2 4">NCTC12239</strain>
    </source>
</reference>
<dbReference type="Proteomes" id="UP000054985">
    <property type="component" value="Unassembled WGS sequence"/>
</dbReference>
<dbReference type="EMBL" id="LNYN01000002">
    <property type="protein sequence ID" value="KTD39483.1"/>
    <property type="molecule type" value="Genomic_DNA"/>
</dbReference>
<evidence type="ECO:0000313" key="1">
    <source>
        <dbReference type="EMBL" id="KTD39483.1"/>
    </source>
</evidence>
<accession>A0A378JZ99</accession>
<gene>
    <name evidence="1" type="ORF">Lmor_0134</name>
    <name evidence="2" type="ORF">NCTC12239_02684</name>
</gene>
<evidence type="ECO:0000313" key="2">
    <source>
        <dbReference type="EMBL" id="STX63736.1"/>
    </source>
</evidence>
<dbReference type="RefSeq" id="WP_051190601.1">
    <property type="nucleotide sequence ID" value="NZ_CAAAJG010000006.1"/>
</dbReference>
<evidence type="ECO:0000313" key="3">
    <source>
        <dbReference type="Proteomes" id="UP000054985"/>
    </source>
</evidence>
<protein>
    <submittedName>
        <fullName evidence="2">Uncharacterized protein</fullName>
    </submittedName>
</protein>
<dbReference type="Proteomes" id="UP000254040">
    <property type="component" value="Unassembled WGS sequence"/>
</dbReference>
<name>A0A378JZ99_9GAMM</name>
<evidence type="ECO:0000313" key="4">
    <source>
        <dbReference type="Proteomes" id="UP000254040"/>
    </source>
</evidence>
<reference evidence="1 3" key="1">
    <citation type="submission" date="2015-11" db="EMBL/GenBank/DDBJ databases">
        <title>Genomic analysis of 38 Legionella species identifies large and diverse effector repertoires.</title>
        <authorList>
            <person name="Burstein D."/>
            <person name="Amaro F."/>
            <person name="Zusman T."/>
            <person name="Lifshitz Z."/>
            <person name="Cohen O."/>
            <person name="Gilbert J.A."/>
            <person name="Pupko T."/>
            <person name="Shuman H.A."/>
            <person name="Segal G."/>
        </authorList>
    </citation>
    <scope>NUCLEOTIDE SEQUENCE [LARGE SCALE GENOMIC DNA]</scope>
    <source>
        <strain evidence="1 3">ATCC 43877</strain>
    </source>
</reference>